<protein>
    <recommendedName>
        <fullName evidence="4">Stage II sporulation protein M</fullName>
    </recommendedName>
</protein>
<dbReference type="Proteomes" id="UP000321839">
    <property type="component" value="Unassembled WGS sequence"/>
</dbReference>
<dbReference type="InterPro" id="IPR002798">
    <property type="entry name" value="SpoIIM-like"/>
</dbReference>
<dbReference type="RefSeq" id="WP_164987249.1">
    <property type="nucleotide sequence ID" value="NZ_BKAW01000009.1"/>
</dbReference>
<keyword evidence="1" id="KW-0812">Transmembrane</keyword>
<proteinExistence type="predicted"/>
<keyword evidence="1" id="KW-0472">Membrane</keyword>
<sequence length="203" mass="23625">MLSIEKSFMKRANKFFIFTVGITVAIIFIFYILGLMIDDFSDFSKASINDEHKFKLVGLFTYFFNNGFILPFIMLILAIIPIPFLYYLNMLSTVFSLGMLIGIHFAYNFTDGIRLFLGFLPHLLIEIYSSSLMLSILYVINKVIISKLMNLFRKKPIKMKPIYIILIDSIKSYILYYLPIVLLAAIMETYVSPLWYGFLLSLF</sequence>
<gene>
    <name evidence="2" type="ORF">SCO02_21100</name>
</gene>
<feature type="transmembrane region" description="Helical" evidence="1">
    <location>
        <begin position="87"/>
        <end position="107"/>
    </location>
</feature>
<accession>A0AB34AKW5</accession>
<comment type="caution">
    <text evidence="2">The sequence shown here is derived from an EMBL/GenBank/DDBJ whole genome shotgun (WGS) entry which is preliminary data.</text>
</comment>
<keyword evidence="1" id="KW-1133">Transmembrane helix</keyword>
<evidence type="ECO:0000313" key="3">
    <source>
        <dbReference type="Proteomes" id="UP000321839"/>
    </source>
</evidence>
<feature type="transmembrane region" description="Helical" evidence="1">
    <location>
        <begin position="15"/>
        <end position="37"/>
    </location>
</feature>
<organism evidence="2 3">
    <name type="scientific">Staphylococcus ureilyticus</name>
    <name type="common">Staphylococcus cohnii subsp. urealyticus</name>
    <dbReference type="NCBI Taxonomy" id="94138"/>
    <lineage>
        <taxon>Bacteria</taxon>
        <taxon>Bacillati</taxon>
        <taxon>Bacillota</taxon>
        <taxon>Bacilli</taxon>
        <taxon>Bacillales</taxon>
        <taxon>Staphylococcaceae</taxon>
        <taxon>Staphylococcus</taxon>
        <taxon>Staphylococcus cohnii species complex</taxon>
    </lineage>
</organism>
<feature type="transmembrane region" description="Helical" evidence="1">
    <location>
        <begin position="127"/>
        <end position="152"/>
    </location>
</feature>
<evidence type="ECO:0008006" key="4">
    <source>
        <dbReference type="Google" id="ProtNLM"/>
    </source>
</evidence>
<dbReference type="AlphaFoldDB" id="A0AB34AKW5"/>
<reference evidence="2 3" key="1">
    <citation type="submission" date="2019-07" db="EMBL/GenBank/DDBJ databases">
        <title>Whole genome shotgun sequence of Staphylococcus cohnii subsp. urealyticus NBRC 109766.</title>
        <authorList>
            <person name="Hosoyama A."/>
            <person name="Uohara A."/>
            <person name="Ohji S."/>
            <person name="Ichikawa N."/>
        </authorList>
    </citation>
    <scope>NUCLEOTIDE SEQUENCE [LARGE SCALE GENOMIC DNA]</scope>
    <source>
        <strain evidence="2 3">NBRC 109766</strain>
    </source>
</reference>
<dbReference type="Pfam" id="PF01944">
    <property type="entry name" value="SpoIIM"/>
    <property type="match status" value="1"/>
</dbReference>
<name>A0AB34AKW5_STAUR</name>
<evidence type="ECO:0000313" key="2">
    <source>
        <dbReference type="EMBL" id="GEQ03669.1"/>
    </source>
</evidence>
<feature type="transmembrane region" description="Helical" evidence="1">
    <location>
        <begin position="57"/>
        <end position="80"/>
    </location>
</feature>
<evidence type="ECO:0000256" key="1">
    <source>
        <dbReference type="SAM" id="Phobius"/>
    </source>
</evidence>
<feature type="transmembrane region" description="Helical" evidence="1">
    <location>
        <begin position="173"/>
        <end position="196"/>
    </location>
</feature>
<dbReference type="EMBL" id="BKAW01000009">
    <property type="protein sequence ID" value="GEQ03669.1"/>
    <property type="molecule type" value="Genomic_DNA"/>
</dbReference>
<keyword evidence="3" id="KW-1185">Reference proteome</keyword>